<dbReference type="PROSITE" id="PS51253">
    <property type="entry name" value="HTH_CENPB"/>
    <property type="match status" value="1"/>
</dbReference>
<reference evidence="4" key="1">
    <citation type="submission" date="2015-11" db="EMBL/GenBank/DDBJ databases">
        <title>De novo transcriptome assembly of four potential Pierce s Disease insect vectors from Arizona vineyards.</title>
        <authorList>
            <person name="Tassone E.E."/>
        </authorList>
    </citation>
    <scope>NUCLEOTIDE SEQUENCE</scope>
</reference>
<name>A0A1B6H0L7_9HEMI</name>
<dbReference type="GO" id="GO:0003677">
    <property type="term" value="F:DNA binding"/>
    <property type="evidence" value="ECO:0007669"/>
    <property type="project" value="UniProtKB-KW"/>
</dbReference>
<sequence>CDELNVGKSTVHDWLKNRKALQDFSTQVESSRTLSSRCTLRKPINELVDDAVWLWFQQERRRGTPITGPILKEKATLLHSKIENGGPFFASEGWLTRWKKRHGVHFIGVCGEKMSADSVAATEFPETFKNYIEERGLHPEQVYNMDETGLNFKLLPQKTFAVSEEKSAAGFKTNKERLTVAVCSNATGTHKIPLFVIGKAMKPRAFKHINVGSLPVFYRAQKSAWMDTYLFKEWFVSEFVPSVKKHLQ</sequence>
<dbReference type="InterPro" id="IPR006600">
    <property type="entry name" value="HTH_CenpB_DNA-bd_dom"/>
</dbReference>
<dbReference type="EMBL" id="GECZ01001545">
    <property type="protein sequence ID" value="JAS68224.1"/>
    <property type="molecule type" value="Transcribed_RNA"/>
</dbReference>
<dbReference type="SUPFAM" id="SSF46689">
    <property type="entry name" value="Homeodomain-like"/>
    <property type="match status" value="1"/>
</dbReference>
<dbReference type="PANTHER" id="PTHR19303:SF16">
    <property type="entry name" value="JERKY PROTEIN HOMOLOG-LIKE"/>
    <property type="match status" value="1"/>
</dbReference>
<dbReference type="AlphaFoldDB" id="A0A1B6H0L7"/>
<dbReference type="SMART" id="SM00674">
    <property type="entry name" value="CENPB"/>
    <property type="match status" value="1"/>
</dbReference>
<gene>
    <name evidence="4" type="ORF">g.28378</name>
</gene>
<comment type="subcellular location">
    <subcellularLocation>
        <location evidence="1">Nucleus</location>
    </subcellularLocation>
</comment>
<dbReference type="InterPro" id="IPR050863">
    <property type="entry name" value="CenT-Element_Derived"/>
</dbReference>
<evidence type="ECO:0000313" key="4">
    <source>
        <dbReference type="EMBL" id="JAS68224.1"/>
    </source>
</evidence>
<keyword evidence="2" id="KW-0238">DNA-binding</keyword>
<dbReference type="Gene3D" id="1.10.10.60">
    <property type="entry name" value="Homeodomain-like"/>
    <property type="match status" value="1"/>
</dbReference>
<feature type="non-terminal residue" evidence="4">
    <location>
        <position position="1"/>
    </location>
</feature>
<dbReference type="InterPro" id="IPR009057">
    <property type="entry name" value="Homeodomain-like_sf"/>
</dbReference>
<feature type="domain" description="HTH CENPB-type" evidence="3">
    <location>
        <begin position="36"/>
        <end position="108"/>
    </location>
</feature>
<evidence type="ECO:0000256" key="2">
    <source>
        <dbReference type="ARBA" id="ARBA00023125"/>
    </source>
</evidence>
<dbReference type="GO" id="GO:0005634">
    <property type="term" value="C:nucleus"/>
    <property type="evidence" value="ECO:0007669"/>
    <property type="project" value="UniProtKB-SubCell"/>
</dbReference>
<evidence type="ECO:0000256" key="1">
    <source>
        <dbReference type="ARBA" id="ARBA00004123"/>
    </source>
</evidence>
<feature type="non-terminal residue" evidence="4">
    <location>
        <position position="248"/>
    </location>
</feature>
<accession>A0A1B6H0L7</accession>
<proteinExistence type="predicted"/>
<dbReference type="PANTHER" id="PTHR19303">
    <property type="entry name" value="TRANSPOSON"/>
    <property type="match status" value="1"/>
</dbReference>
<protein>
    <recommendedName>
        <fullName evidence="3">HTH CENPB-type domain-containing protein</fullName>
    </recommendedName>
</protein>
<organism evidence="4">
    <name type="scientific">Cuerna arida</name>
    <dbReference type="NCBI Taxonomy" id="1464854"/>
    <lineage>
        <taxon>Eukaryota</taxon>
        <taxon>Metazoa</taxon>
        <taxon>Ecdysozoa</taxon>
        <taxon>Arthropoda</taxon>
        <taxon>Hexapoda</taxon>
        <taxon>Insecta</taxon>
        <taxon>Pterygota</taxon>
        <taxon>Neoptera</taxon>
        <taxon>Paraneoptera</taxon>
        <taxon>Hemiptera</taxon>
        <taxon>Auchenorrhyncha</taxon>
        <taxon>Membracoidea</taxon>
        <taxon>Cicadellidae</taxon>
        <taxon>Cicadellinae</taxon>
        <taxon>Proconiini</taxon>
        <taxon>Cuerna</taxon>
    </lineage>
</organism>
<dbReference type="InterPro" id="IPR004875">
    <property type="entry name" value="DDE_SF_endonuclease_dom"/>
</dbReference>
<dbReference type="Pfam" id="PF03221">
    <property type="entry name" value="HTH_Tnp_Tc5"/>
    <property type="match status" value="1"/>
</dbReference>
<evidence type="ECO:0000259" key="3">
    <source>
        <dbReference type="PROSITE" id="PS51253"/>
    </source>
</evidence>
<dbReference type="Pfam" id="PF03184">
    <property type="entry name" value="DDE_1"/>
    <property type="match status" value="1"/>
</dbReference>